<dbReference type="PANTHER" id="PTHR33498:SF1">
    <property type="entry name" value="TRANSPOSASE FOR INSERTION SEQUENCE ELEMENT IS1557"/>
    <property type="match status" value="1"/>
</dbReference>
<dbReference type="EMBL" id="QMEY01000016">
    <property type="protein sequence ID" value="RBQ16438.1"/>
    <property type="molecule type" value="Genomic_DNA"/>
</dbReference>
<proteinExistence type="predicted"/>
<dbReference type="AlphaFoldDB" id="A0A366LDN1"/>
<dbReference type="EMBL" id="QMEY01000074">
    <property type="protein sequence ID" value="RBQ11593.1"/>
    <property type="molecule type" value="Genomic_DNA"/>
</dbReference>
<dbReference type="Proteomes" id="UP000253303">
    <property type="component" value="Unassembled WGS sequence"/>
</dbReference>
<feature type="non-terminal residue" evidence="2">
    <location>
        <position position="1"/>
    </location>
</feature>
<keyword evidence="4" id="KW-1185">Reference proteome</keyword>
<evidence type="ECO:0000313" key="3">
    <source>
        <dbReference type="EMBL" id="RBQ16438.1"/>
    </source>
</evidence>
<feature type="domain" description="Transposase IS204/IS1001/IS1096/IS1165 DDE" evidence="1">
    <location>
        <begin position="5"/>
        <end position="61"/>
    </location>
</feature>
<evidence type="ECO:0000313" key="4">
    <source>
        <dbReference type="Proteomes" id="UP000253303"/>
    </source>
</evidence>
<organism evidence="2 4">
    <name type="scientific">Spongiactinospora rosea</name>
    <dbReference type="NCBI Taxonomy" id="2248750"/>
    <lineage>
        <taxon>Bacteria</taxon>
        <taxon>Bacillati</taxon>
        <taxon>Actinomycetota</taxon>
        <taxon>Actinomycetes</taxon>
        <taxon>Streptosporangiales</taxon>
        <taxon>Streptosporangiaceae</taxon>
        <taxon>Spongiactinospora</taxon>
    </lineage>
</organism>
<comment type="caution">
    <text evidence="2">The sequence shown here is derived from an EMBL/GenBank/DDBJ whole genome shotgun (WGS) entry which is preliminary data.</text>
</comment>
<dbReference type="RefSeq" id="WP_147268188.1">
    <property type="nucleotide sequence ID" value="NZ_QMEY01000016.1"/>
</dbReference>
<dbReference type="PANTHER" id="PTHR33498">
    <property type="entry name" value="TRANSPOSASE FOR INSERTION SEQUENCE ELEMENT IS1557"/>
    <property type="match status" value="1"/>
</dbReference>
<dbReference type="InterPro" id="IPR047951">
    <property type="entry name" value="Transpos_ISL3"/>
</dbReference>
<name>A0A366LDN1_9ACTN</name>
<reference evidence="2 4" key="1">
    <citation type="submission" date="2018-06" db="EMBL/GenBank/DDBJ databases">
        <title>Sphaerisporangium craniellae sp. nov., isolated from a marine sponge in the South China Sea.</title>
        <authorList>
            <person name="Li L."/>
        </authorList>
    </citation>
    <scope>NUCLEOTIDE SEQUENCE [LARGE SCALE GENOMIC DNA]</scope>
    <source>
        <strain evidence="2 4">LHW63015</strain>
    </source>
</reference>
<evidence type="ECO:0000313" key="2">
    <source>
        <dbReference type="EMBL" id="RBQ11593.1"/>
    </source>
</evidence>
<protein>
    <submittedName>
        <fullName evidence="2">ISL3 family transposase</fullName>
    </submittedName>
</protein>
<accession>A0A366LDN1</accession>
<gene>
    <name evidence="3" type="ORF">DP939_29365</name>
    <name evidence="2" type="ORF">DP939_45250</name>
</gene>
<dbReference type="InterPro" id="IPR002560">
    <property type="entry name" value="Transposase_DDE"/>
</dbReference>
<evidence type="ECO:0000259" key="1">
    <source>
        <dbReference type="Pfam" id="PF01610"/>
    </source>
</evidence>
<dbReference type="Pfam" id="PF01610">
    <property type="entry name" value="DDE_Tnp_ISL3"/>
    <property type="match status" value="1"/>
</dbReference>
<sequence>TMVQVEDLPHLHSFIRGLTLDLDAVCAGITLPYSNGPAEGVVNKIKMIKRLMFGRAGFLLLRKMILHR</sequence>